<dbReference type="EMBL" id="JANAVB010038164">
    <property type="protein sequence ID" value="KAJ6801303.1"/>
    <property type="molecule type" value="Genomic_DNA"/>
</dbReference>
<accession>A0AAX6EBG1</accession>
<evidence type="ECO:0000313" key="2">
    <source>
        <dbReference type="Proteomes" id="UP001140949"/>
    </source>
</evidence>
<dbReference type="PROSITE" id="PS51367">
    <property type="entry name" value="THAUMATIN_2"/>
    <property type="match status" value="1"/>
</dbReference>
<gene>
    <name evidence="1" type="ORF">M6B38_199145</name>
</gene>
<proteinExistence type="predicted"/>
<reference evidence="1" key="1">
    <citation type="journal article" date="2023" name="GigaByte">
        <title>Genome assembly of the bearded iris, Iris pallida Lam.</title>
        <authorList>
            <person name="Bruccoleri R.E."/>
            <person name="Oakeley E.J."/>
            <person name="Faust A.M.E."/>
            <person name="Altorfer M."/>
            <person name="Dessus-Babus S."/>
            <person name="Burckhardt D."/>
            <person name="Oertli M."/>
            <person name="Naumann U."/>
            <person name="Petersen F."/>
            <person name="Wong J."/>
        </authorList>
    </citation>
    <scope>NUCLEOTIDE SEQUENCE</scope>
    <source>
        <strain evidence="1">GSM-AAB239-AS_SAM_17_03QT</strain>
    </source>
</reference>
<evidence type="ECO:0000313" key="1">
    <source>
        <dbReference type="EMBL" id="KAJ6801303.1"/>
    </source>
</evidence>
<dbReference type="InterPro" id="IPR037176">
    <property type="entry name" value="Osmotin/thaumatin-like_sf"/>
</dbReference>
<dbReference type="InterPro" id="IPR001938">
    <property type="entry name" value="Thaumatin"/>
</dbReference>
<comment type="caution">
    <text evidence="1">The sequence shown here is derived from an EMBL/GenBank/DDBJ whole genome shotgun (WGS) entry which is preliminary data.</text>
</comment>
<dbReference type="SMART" id="SM00205">
    <property type="entry name" value="THN"/>
    <property type="match status" value="1"/>
</dbReference>
<name>A0AAX6EBG1_IRIPA</name>
<dbReference type="AlphaFoldDB" id="A0AAX6EBG1"/>
<reference evidence="1" key="2">
    <citation type="submission" date="2023-04" db="EMBL/GenBank/DDBJ databases">
        <authorList>
            <person name="Bruccoleri R.E."/>
            <person name="Oakeley E.J."/>
            <person name="Faust A.-M."/>
            <person name="Dessus-Babus S."/>
            <person name="Altorfer M."/>
            <person name="Burckhardt D."/>
            <person name="Oertli M."/>
            <person name="Naumann U."/>
            <person name="Petersen F."/>
            <person name="Wong J."/>
        </authorList>
    </citation>
    <scope>NUCLEOTIDE SEQUENCE</scope>
    <source>
        <strain evidence="1">GSM-AAB239-AS_SAM_17_03QT</strain>
        <tissue evidence="1">Leaf</tissue>
    </source>
</reference>
<organism evidence="1 2">
    <name type="scientific">Iris pallida</name>
    <name type="common">Sweet iris</name>
    <dbReference type="NCBI Taxonomy" id="29817"/>
    <lineage>
        <taxon>Eukaryota</taxon>
        <taxon>Viridiplantae</taxon>
        <taxon>Streptophyta</taxon>
        <taxon>Embryophyta</taxon>
        <taxon>Tracheophyta</taxon>
        <taxon>Spermatophyta</taxon>
        <taxon>Magnoliopsida</taxon>
        <taxon>Liliopsida</taxon>
        <taxon>Asparagales</taxon>
        <taxon>Iridaceae</taxon>
        <taxon>Iridoideae</taxon>
        <taxon>Irideae</taxon>
        <taxon>Iris</taxon>
    </lineage>
</organism>
<dbReference type="FunFam" id="2.60.110.10:FF:000004">
    <property type="entry name" value="THAUMATIN-LIKE PROTEIN 1"/>
    <property type="match status" value="1"/>
</dbReference>
<dbReference type="Proteomes" id="UP001140949">
    <property type="component" value="Unassembled WGS sequence"/>
</dbReference>
<protein>
    <submittedName>
        <fullName evidence="1">Thaumatin-like protein 1b</fullName>
    </submittedName>
</protein>
<dbReference type="Gene3D" id="2.60.110.10">
    <property type="entry name" value="Thaumatin"/>
    <property type="match status" value="1"/>
</dbReference>
<dbReference type="SUPFAM" id="SSF49870">
    <property type="entry name" value="Osmotin, thaumatin-like protein"/>
    <property type="match status" value="1"/>
</dbReference>
<dbReference type="PRINTS" id="PR00347">
    <property type="entry name" value="THAUMATIN"/>
</dbReference>
<dbReference type="PANTHER" id="PTHR31048">
    <property type="entry name" value="OS03G0233200 PROTEIN"/>
    <property type="match status" value="1"/>
</dbReference>
<keyword evidence="2" id="KW-1185">Reference proteome</keyword>
<sequence length="188" mass="19668">MVRRQLPSPPQWDGWVACGLVPGAPLTLLGDSPVRQAIAAQESYRAMVAGGAPPVTLLEFTLQGDGGKDFYDTSLVDGFNLPASISVQGGSGDCKTSGCPVDINARCPAQLQLKNGGGAVVGCKSACEAFNTDEYCCRGSFGTPSTCKPSSFSMVFKNACPDAYRFAYDDASSTFTCTGADYLITFCP</sequence>
<dbReference type="Pfam" id="PF00314">
    <property type="entry name" value="Thaumatin"/>
    <property type="match status" value="1"/>
</dbReference>